<evidence type="ECO:0000313" key="1">
    <source>
        <dbReference type="EMBL" id="QHT88315.1"/>
    </source>
</evidence>
<reference evidence="1" key="1">
    <citation type="journal article" date="2020" name="Nature">
        <title>Giant virus diversity and host interactions through global metagenomics.</title>
        <authorList>
            <person name="Schulz F."/>
            <person name="Roux S."/>
            <person name="Paez-Espino D."/>
            <person name="Jungbluth S."/>
            <person name="Walsh D.A."/>
            <person name="Denef V.J."/>
            <person name="McMahon K.D."/>
            <person name="Konstantinidis K.T."/>
            <person name="Eloe-Fadrosh E.A."/>
            <person name="Kyrpides N.C."/>
            <person name="Woyke T."/>
        </authorList>
    </citation>
    <scope>NUCLEOTIDE SEQUENCE</scope>
    <source>
        <strain evidence="1">GVMAG-M-3300023184-50</strain>
    </source>
</reference>
<protein>
    <submittedName>
        <fullName evidence="1">Uncharacterized protein</fullName>
    </submittedName>
</protein>
<organism evidence="1">
    <name type="scientific">viral metagenome</name>
    <dbReference type="NCBI Taxonomy" id="1070528"/>
    <lineage>
        <taxon>unclassified sequences</taxon>
        <taxon>metagenomes</taxon>
        <taxon>organismal metagenomes</taxon>
    </lineage>
</organism>
<dbReference type="EMBL" id="MN740114">
    <property type="protein sequence ID" value="QHT88315.1"/>
    <property type="molecule type" value="Genomic_DNA"/>
</dbReference>
<name>A0A6C0I7D2_9ZZZZ</name>
<dbReference type="AlphaFoldDB" id="A0A6C0I7D2"/>
<proteinExistence type="predicted"/>
<accession>A0A6C0I7D2</accession>
<sequence length="70" mass="8062">MIWSGQACYDVVAQKGRRFFANGTQMLMEEVPYPQTLNNVEHTEKVVYTLYSAVPLIWSENNDLFVEVSC</sequence>